<evidence type="ECO:0000256" key="4">
    <source>
        <dbReference type="ARBA" id="ARBA00022679"/>
    </source>
</evidence>
<keyword evidence="4" id="KW-0808">Transferase</keyword>
<dbReference type="InterPro" id="IPR052162">
    <property type="entry name" value="Sensor_kinase/Photoreceptor"/>
</dbReference>
<dbReference type="Gene3D" id="3.30.565.10">
    <property type="entry name" value="Histidine kinase-like ATPase, C-terminal domain"/>
    <property type="match status" value="1"/>
</dbReference>
<dbReference type="SUPFAM" id="SSF55874">
    <property type="entry name" value="ATPase domain of HSP90 chaperone/DNA topoisomerase II/histidine kinase"/>
    <property type="match status" value="1"/>
</dbReference>
<keyword evidence="5" id="KW-0418">Kinase</keyword>
<proteinExistence type="predicted"/>
<keyword evidence="8" id="KW-1185">Reference proteome</keyword>
<evidence type="ECO:0000256" key="1">
    <source>
        <dbReference type="ARBA" id="ARBA00000085"/>
    </source>
</evidence>
<dbReference type="EMBL" id="BMGS01000002">
    <property type="protein sequence ID" value="GGG33689.1"/>
    <property type="molecule type" value="Genomic_DNA"/>
</dbReference>
<evidence type="ECO:0000256" key="3">
    <source>
        <dbReference type="ARBA" id="ARBA00022553"/>
    </source>
</evidence>
<dbReference type="Pfam" id="PF02518">
    <property type="entry name" value="HATPase_c"/>
    <property type="match status" value="1"/>
</dbReference>
<gene>
    <name evidence="7" type="ORF">GCM10011378_07670</name>
</gene>
<evidence type="ECO:0000313" key="8">
    <source>
        <dbReference type="Proteomes" id="UP000601361"/>
    </source>
</evidence>
<feature type="domain" description="Histidine kinase/HSP90-like ATPase" evidence="6">
    <location>
        <begin position="1"/>
        <end position="81"/>
    </location>
</feature>
<protein>
    <recommendedName>
        <fullName evidence="2">histidine kinase</fullName>
        <ecNumber evidence="2">2.7.13.3</ecNumber>
    </recommendedName>
</protein>
<dbReference type="PANTHER" id="PTHR43304:SF1">
    <property type="entry name" value="PAC DOMAIN-CONTAINING PROTEIN"/>
    <property type="match status" value="1"/>
</dbReference>
<dbReference type="InterPro" id="IPR003594">
    <property type="entry name" value="HATPase_dom"/>
</dbReference>
<name>A0ABQ1WJX6_9BACT</name>
<accession>A0ABQ1WJX6</accession>
<dbReference type="EC" id="2.7.13.3" evidence="2"/>
<dbReference type="InterPro" id="IPR036890">
    <property type="entry name" value="HATPase_C_sf"/>
</dbReference>
<evidence type="ECO:0000259" key="6">
    <source>
        <dbReference type="Pfam" id="PF02518"/>
    </source>
</evidence>
<evidence type="ECO:0000256" key="2">
    <source>
        <dbReference type="ARBA" id="ARBA00012438"/>
    </source>
</evidence>
<evidence type="ECO:0000256" key="5">
    <source>
        <dbReference type="ARBA" id="ARBA00022777"/>
    </source>
</evidence>
<reference evidence="8" key="1">
    <citation type="journal article" date="2019" name="Int. J. Syst. Evol. Microbiol.">
        <title>The Global Catalogue of Microorganisms (GCM) 10K type strain sequencing project: providing services to taxonomists for standard genome sequencing and annotation.</title>
        <authorList>
            <consortium name="The Broad Institute Genomics Platform"/>
            <consortium name="The Broad Institute Genome Sequencing Center for Infectious Disease"/>
            <person name="Wu L."/>
            <person name="Ma J."/>
        </authorList>
    </citation>
    <scope>NUCLEOTIDE SEQUENCE [LARGE SCALE GENOMIC DNA]</scope>
    <source>
        <strain evidence="8">CGMCC 1.12990</strain>
    </source>
</reference>
<sequence>MVDNLLSNSLKYHQPDPAPHVTIRCQAQGGHEVLAVQDNELGLDVSQSRNELFAVFQRLHTHVEGAELGLYMVKKIVGNLGTYRGRKPAWARHHISRVFPTLKPDLTHGAVLSPA</sequence>
<dbReference type="PANTHER" id="PTHR43304">
    <property type="entry name" value="PHYTOCHROME-LIKE PROTEIN CPH1"/>
    <property type="match status" value="1"/>
</dbReference>
<keyword evidence="3" id="KW-0597">Phosphoprotein</keyword>
<organism evidence="7 8">
    <name type="scientific">Hymenobacter glacieicola</name>
    <dbReference type="NCBI Taxonomy" id="1562124"/>
    <lineage>
        <taxon>Bacteria</taxon>
        <taxon>Pseudomonadati</taxon>
        <taxon>Bacteroidota</taxon>
        <taxon>Cytophagia</taxon>
        <taxon>Cytophagales</taxon>
        <taxon>Hymenobacteraceae</taxon>
        <taxon>Hymenobacter</taxon>
    </lineage>
</organism>
<comment type="catalytic activity">
    <reaction evidence="1">
        <text>ATP + protein L-histidine = ADP + protein N-phospho-L-histidine.</text>
        <dbReference type="EC" id="2.7.13.3"/>
    </reaction>
</comment>
<evidence type="ECO:0000313" key="7">
    <source>
        <dbReference type="EMBL" id="GGG33689.1"/>
    </source>
</evidence>
<comment type="caution">
    <text evidence="7">The sequence shown here is derived from an EMBL/GenBank/DDBJ whole genome shotgun (WGS) entry which is preliminary data.</text>
</comment>
<dbReference type="Proteomes" id="UP000601361">
    <property type="component" value="Unassembled WGS sequence"/>
</dbReference>